<evidence type="ECO:0000256" key="1">
    <source>
        <dbReference type="SAM" id="Phobius"/>
    </source>
</evidence>
<sequence length="192" mass="20642">MDPEEIGTRTAELASRFGVAAPRVELGPVPSWCADGMRPQVRAEGTVLIVGSAYETLEPEERRGALGQAVLALDLHDAGRFQPIIAALFAWGLSTTMLGLPFGTPSWQATVFALVPGALTLLAVHAVRSRRIVYDVDHRMTAVLGPATVAAVLDLDERSRTRARGLGGAYVRLVQPSRTRRARRLEGEPPPA</sequence>
<evidence type="ECO:0000313" key="2">
    <source>
        <dbReference type="EMBL" id="PWV70312.1"/>
    </source>
</evidence>
<dbReference type="RefSeq" id="WP_110040584.1">
    <property type="nucleotide sequence ID" value="NZ_QGTL01000013.1"/>
</dbReference>
<name>A0A317N5N7_9NOCA</name>
<dbReference type="Proteomes" id="UP000246410">
    <property type="component" value="Unassembled WGS sequence"/>
</dbReference>
<keyword evidence="3" id="KW-1185">Reference proteome</keyword>
<keyword evidence="1" id="KW-1133">Transmembrane helix</keyword>
<keyword evidence="1" id="KW-0812">Transmembrane</keyword>
<organism evidence="2 3">
    <name type="scientific">Nocardia neocaledoniensis</name>
    <dbReference type="NCBI Taxonomy" id="236511"/>
    <lineage>
        <taxon>Bacteria</taxon>
        <taxon>Bacillati</taxon>
        <taxon>Actinomycetota</taxon>
        <taxon>Actinomycetes</taxon>
        <taxon>Mycobacteriales</taxon>
        <taxon>Nocardiaceae</taxon>
        <taxon>Nocardia</taxon>
    </lineage>
</organism>
<dbReference type="AlphaFoldDB" id="A0A317N5N7"/>
<accession>A0A317N5N7</accession>
<proteinExistence type="predicted"/>
<gene>
    <name evidence="2" type="ORF">DFR69_11325</name>
</gene>
<protein>
    <submittedName>
        <fullName evidence="2">Uncharacterized protein</fullName>
    </submittedName>
</protein>
<evidence type="ECO:0000313" key="3">
    <source>
        <dbReference type="Proteomes" id="UP000246410"/>
    </source>
</evidence>
<feature type="transmembrane region" description="Helical" evidence="1">
    <location>
        <begin position="84"/>
        <end position="103"/>
    </location>
</feature>
<comment type="caution">
    <text evidence="2">The sequence shown here is derived from an EMBL/GenBank/DDBJ whole genome shotgun (WGS) entry which is preliminary data.</text>
</comment>
<feature type="transmembrane region" description="Helical" evidence="1">
    <location>
        <begin position="109"/>
        <end position="127"/>
    </location>
</feature>
<keyword evidence="1" id="KW-0472">Membrane</keyword>
<reference evidence="2 3" key="1">
    <citation type="submission" date="2018-05" db="EMBL/GenBank/DDBJ databases">
        <title>Genomic Encyclopedia of Type Strains, Phase IV (KMG-IV): sequencing the most valuable type-strain genomes for metagenomic binning, comparative biology and taxonomic classification.</title>
        <authorList>
            <person name="Goeker M."/>
        </authorList>
    </citation>
    <scope>NUCLEOTIDE SEQUENCE [LARGE SCALE GENOMIC DNA]</scope>
    <source>
        <strain evidence="2 3">DSM 44717</strain>
    </source>
</reference>
<dbReference type="EMBL" id="QGTL01000013">
    <property type="protein sequence ID" value="PWV70312.1"/>
    <property type="molecule type" value="Genomic_DNA"/>
</dbReference>